<dbReference type="InterPro" id="IPR027417">
    <property type="entry name" value="P-loop_NTPase"/>
</dbReference>
<protein>
    <recommendedName>
        <fullName evidence="7">Cobyrinate a,c-diamide synthase</fullName>
        <ecNumber evidence="7">6.3.5.11</ecNumber>
    </recommendedName>
    <alternativeName>
        <fullName evidence="7">Cobyrinic acid a,c-diamide synthetase</fullName>
    </alternativeName>
</protein>
<feature type="site" description="Increases nucleophilicity of active site Cys" evidence="7">
    <location>
        <position position="476"/>
    </location>
</feature>
<keyword evidence="2 7" id="KW-0436">Ligase</keyword>
<dbReference type="HAMAP" id="MF_00027">
    <property type="entry name" value="CobB_CbiA"/>
    <property type="match status" value="1"/>
</dbReference>
<comment type="cofactor">
    <cofactor evidence="1 7">
        <name>Mg(2+)</name>
        <dbReference type="ChEBI" id="CHEBI:18420"/>
    </cofactor>
</comment>
<proteinExistence type="inferred from homology"/>
<evidence type="ECO:0000259" key="9">
    <source>
        <dbReference type="Pfam" id="PF07685"/>
    </source>
</evidence>
<comment type="domain">
    <text evidence="7">Comprises of two domains. The C-terminal domain contains the binding site for glutamine and catalyzes the hydrolysis of this substrate to glutamate and ammonia. The N-terminal domain is anticipated to bind ATP and cobyrinate and catalyzes the ultimate synthesis of the diamide product. The ammonia produced via the glutaminase domain is probably translocated to the adjacent domain via a molecular tunnel, where it reacts with an activated intermediate.</text>
</comment>
<evidence type="ECO:0000313" key="10">
    <source>
        <dbReference type="EMBL" id="HIR05278.1"/>
    </source>
</evidence>
<dbReference type="GO" id="GO:0042242">
    <property type="term" value="F:cobyrinic acid a,c-diamide synthase activity"/>
    <property type="evidence" value="ECO:0007669"/>
    <property type="project" value="UniProtKB-UniRule"/>
</dbReference>
<gene>
    <name evidence="7" type="primary">cbiA</name>
    <name evidence="10" type="ORF">IAB28_04855</name>
</gene>
<keyword evidence="6 7" id="KW-0315">Glutamine amidotransferase</keyword>
<evidence type="ECO:0000256" key="7">
    <source>
        <dbReference type="HAMAP-Rule" id="MF_00027"/>
    </source>
</evidence>
<evidence type="ECO:0000256" key="2">
    <source>
        <dbReference type="ARBA" id="ARBA00022598"/>
    </source>
</evidence>
<comment type="catalytic activity">
    <reaction evidence="7">
        <text>cob(II)yrinate + 2 L-glutamine + 2 ATP + 2 H2O = cob(II)yrinate a,c diamide + 2 L-glutamate + 2 ADP + 2 phosphate + 2 H(+)</text>
        <dbReference type="Rhea" id="RHEA:26289"/>
        <dbReference type="ChEBI" id="CHEBI:15377"/>
        <dbReference type="ChEBI" id="CHEBI:15378"/>
        <dbReference type="ChEBI" id="CHEBI:29985"/>
        <dbReference type="ChEBI" id="CHEBI:30616"/>
        <dbReference type="ChEBI" id="CHEBI:43474"/>
        <dbReference type="ChEBI" id="CHEBI:58359"/>
        <dbReference type="ChEBI" id="CHEBI:58537"/>
        <dbReference type="ChEBI" id="CHEBI:58894"/>
        <dbReference type="ChEBI" id="CHEBI:456216"/>
        <dbReference type="EC" id="6.3.5.11"/>
    </reaction>
</comment>
<dbReference type="Pfam" id="PF07685">
    <property type="entry name" value="GATase_3"/>
    <property type="match status" value="1"/>
</dbReference>
<name>A0A9D1D5G6_9FIRM</name>
<feature type="domain" description="CobQ/CobB/MinD/ParA nucleotide binding" evidence="8">
    <location>
        <begin position="12"/>
        <end position="201"/>
    </location>
</feature>
<feature type="active site" description="Nucleophile" evidence="7">
    <location>
        <position position="376"/>
    </location>
</feature>
<dbReference type="PANTHER" id="PTHR43873">
    <property type="entry name" value="COBYRINATE A,C-DIAMIDE SYNTHASE"/>
    <property type="match status" value="1"/>
</dbReference>
<evidence type="ECO:0000256" key="4">
    <source>
        <dbReference type="ARBA" id="ARBA00022840"/>
    </source>
</evidence>
<evidence type="ECO:0000259" key="8">
    <source>
        <dbReference type="Pfam" id="PF01656"/>
    </source>
</evidence>
<sequence length="508" mass="55096">MNETRKTFLPRILIGAEKSGGGKTTLVCALLSLLAKDGGQVFGFKCGPDYIDPMFHRQVLGIPSYNLDSFFSDQATLSYLLGRHGCSEREKTGSIAILEGVMGYYDGLGGSAAAASAWEIGRLTKTPAVLLVDGSGRGISSLASLKGFLEFKEDSGIAGVIFNRVSAGLYPSLKKEAERLGVSSYGYIPKLEGLELKSRHLGLVLPEEVPELRETLTRLAEAVRPGIDLDGLVELANQAPPLSWQEPFSSYDEPSITAADGAGGAGQSDAALFPAEEAQTSESASHAGISGPAVAVARDEAFCFYYADNLELLEAMGARLLFFSPLRDREVPKEADAIYLGGGYPELHGKELSQNQSMRDDIQKKVLAGMPCIAECGGYLYLAEKLEDKEGRLWPMAGVLEGTGRSAGRLRRFGYLTLTAKKDGLLGSAGTKLPAHEFHYWDTECLGTDFRGEKPYGGRSWDCGYLTDSLYAGFPHLYFYGNLEVPRRFLRMAMQWKLADQKNGRIGQ</sequence>
<organism evidence="10 11">
    <name type="scientific">Candidatus Copromonas faecavium</name>
    <name type="common">nom. illeg.</name>
    <dbReference type="NCBI Taxonomy" id="2840740"/>
    <lineage>
        <taxon>Bacteria</taxon>
        <taxon>Bacillati</taxon>
        <taxon>Bacillota</taxon>
        <taxon>Clostridia</taxon>
        <taxon>Lachnospirales</taxon>
        <taxon>Lachnospiraceae</taxon>
        <taxon>Candidatus Copromonas (nom. illeg.)</taxon>
    </lineage>
</organism>
<dbReference type="GO" id="GO:0005524">
    <property type="term" value="F:ATP binding"/>
    <property type="evidence" value="ECO:0007669"/>
    <property type="project" value="UniProtKB-UniRule"/>
</dbReference>
<dbReference type="SUPFAM" id="SSF52540">
    <property type="entry name" value="P-loop containing nucleoside triphosphate hydrolases"/>
    <property type="match status" value="1"/>
</dbReference>
<comment type="function">
    <text evidence="7">Catalyzes the ATP-dependent amidation of the two carboxylate groups at positions a and c of cobyrinate, using either L-glutamine or ammonia as the nitrogen source.</text>
</comment>
<comment type="miscellaneous">
    <text evidence="7">The a and c carboxylates of cobyrinate are activated for nucleophilic attack via formation of a phosphorylated intermediate by ATP. CbiA catalyzes first the amidation of the c-carboxylate, and then that of the a-carboxylate.</text>
</comment>
<evidence type="ECO:0000256" key="1">
    <source>
        <dbReference type="ARBA" id="ARBA00001946"/>
    </source>
</evidence>
<evidence type="ECO:0000313" key="11">
    <source>
        <dbReference type="Proteomes" id="UP000824250"/>
    </source>
</evidence>
<keyword evidence="3 7" id="KW-0547">Nucleotide-binding</keyword>
<feature type="domain" description="CobB/CobQ-like glutamine amidotransferase" evidence="9">
    <location>
        <begin position="294"/>
        <end position="442"/>
    </location>
</feature>
<keyword evidence="5 7" id="KW-0460">Magnesium</keyword>
<dbReference type="AlphaFoldDB" id="A0A9D1D5G6"/>
<dbReference type="Pfam" id="PF01656">
    <property type="entry name" value="CbiA"/>
    <property type="match status" value="1"/>
</dbReference>
<dbReference type="InterPro" id="IPR002586">
    <property type="entry name" value="CobQ/CobB/MinD/ParA_Nub-bd_dom"/>
</dbReference>
<comment type="similarity">
    <text evidence="7">Belongs to the CobB/CbiA family.</text>
</comment>
<dbReference type="Gene3D" id="3.40.50.880">
    <property type="match status" value="1"/>
</dbReference>
<accession>A0A9D1D5G6</accession>
<dbReference type="SUPFAM" id="SSF52317">
    <property type="entry name" value="Class I glutamine amidotransferase-like"/>
    <property type="match status" value="1"/>
</dbReference>
<dbReference type="InterPro" id="IPR029062">
    <property type="entry name" value="Class_I_gatase-like"/>
</dbReference>
<dbReference type="EC" id="6.3.5.11" evidence="7"/>
<comment type="caution">
    <text evidence="10">The sequence shown here is derived from an EMBL/GenBank/DDBJ whole genome shotgun (WGS) entry which is preliminary data.</text>
</comment>
<reference evidence="10" key="2">
    <citation type="journal article" date="2021" name="PeerJ">
        <title>Extensive microbial diversity within the chicken gut microbiome revealed by metagenomics and culture.</title>
        <authorList>
            <person name="Gilroy R."/>
            <person name="Ravi A."/>
            <person name="Getino M."/>
            <person name="Pursley I."/>
            <person name="Horton D.L."/>
            <person name="Alikhan N.F."/>
            <person name="Baker D."/>
            <person name="Gharbi K."/>
            <person name="Hall N."/>
            <person name="Watson M."/>
            <person name="Adriaenssens E.M."/>
            <person name="Foster-Nyarko E."/>
            <person name="Jarju S."/>
            <person name="Secka A."/>
            <person name="Antonio M."/>
            <person name="Oren A."/>
            <person name="Chaudhuri R.R."/>
            <person name="La Ragione R."/>
            <person name="Hildebrand F."/>
            <person name="Pallen M.J."/>
        </authorList>
    </citation>
    <scope>NUCLEOTIDE SEQUENCE</scope>
    <source>
        <strain evidence="10">CHK180-2868</strain>
    </source>
</reference>
<dbReference type="GO" id="GO:0009236">
    <property type="term" value="P:cobalamin biosynthetic process"/>
    <property type="evidence" value="ECO:0007669"/>
    <property type="project" value="UniProtKB-UniRule"/>
</dbReference>
<dbReference type="InterPro" id="IPR011698">
    <property type="entry name" value="GATase_3"/>
</dbReference>
<dbReference type="CDD" id="cd03130">
    <property type="entry name" value="GATase1_CobB"/>
    <property type="match status" value="1"/>
</dbReference>
<evidence type="ECO:0000256" key="3">
    <source>
        <dbReference type="ARBA" id="ARBA00022741"/>
    </source>
</evidence>
<dbReference type="InterPro" id="IPR004484">
    <property type="entry name" value="CbiA/CobB_synth"/>
</dbReference>
<dbReference type="EMBL" id="DVGC01000027">
    <property type="protein sequence ID" value="HIR05278.1"/>
    <property type="molecule type" value="Genomic_DNA"/>
</dbReference>
<dbReference type="Proteomes" id="UP000824250">
    <property type="component" value="Unassembled WGS sequence"/>
</dbReference>
<dbReference type="NCBIfam" id="NF002204">
    <property type="entry name" value="PRK01077.1"/>
    <property type="match status" value="1"/>
</dbReference>
<reference evidence="10" key="1">
    <citation type="submission" date="2020-10" db="EMBL/GenBank/DDBJ databases">
        <authorList>
            <person name="Gilroy R."/>
        </authorList>
    </citation>
    <scope>NUCLEOTIDE SEQUENCE</scope>
    <source>
        <strain evidence="10">CHK180-2868</strain>
    </source>
</reference>
<keyword evidence="7" id="KW-0169">Cobalamin biosynthesis</keyword>
<keyword evidence="4 7" id="KW-0067">ATP-binding</keyword>
<comment type="pathway">
    <text evidence="7">Cofactor biosynthesis; adenosylcobalamin biosynthesis; cob(II)yrinate a,c-diamide from sirohydrochlorin (anaerobic route): step 10/10.</text>
</comment>
<dbReference type="PANTHER" id="PTHR43873:SF1">
    <property type="entry name" value="COBYRINATE A,C-DIAMIDE SYNTHASE"/>
    <property type="match status" value="1"/>
</dbReference>
<evidence type="ECO:0000256" key="5">
    <source>
        <dbReference type="ARBA" id="ARBA00022842"/>
    </source>
</evidence>
<dbReference type="Gene3D" id="3.40.50.300">
    <property type="entry name" value="P-loop containing nucleotide triphosphate hydrolases"/>
    <property type="match status" value="1"/>
</dbReference>
<dbReference type="PROSITE" id="PS51274">
    <property type="entry name" value="GATASE_COBBQ"/>
    <property type="match status" value="1"/>
</dbReference>
<evidence type="ECO:0000256" key="6">
    <source>
        <dbReference type="ARBA" id="ARBA00022962"/>
    </source>
</evidence>